<name>A0A1L8E0D0_9DIPT</name>
<dbReference type="PROSITE" id="PS51808">
    <property type="entry name" value="CHCH"/>
    <property type="match status" value="1"/>
</dbReference>
<dbReference type="GO" id="GO:0033108">
    <property type="term" value="P:mitochondrial respiratory chain complex assembly"/>
    <property type="evidence" value="ECO:0007669"/>
    <property type="project" value="TreeGrafter"/>
</dbReference>
<evidence type="ECO:0000256" key="1">
    <source>
        <dbReference type="ARBA" id="ARBA00004569"/>
    </source>
</evidence>
<dbReference type="EMBL" id="GFDF01001978">
    <property type="protein sequence ID" value="JAV12106.1"/>
    <property type="molecule type" value="Transcribed_RNA"/>
</dbReference>
<dbReference type="InterPro" id="IPR051040">
    <property type="entry name" value="COX23"/>
</dbReference>
<protein>
    <recommendedName>
        <fullName evidence="5">Coiled-coil-helix-coiled-coil-helix domain-containing protein 7</fullName>
    </recommendedName>
</protein>
<dbReference type="InterPro" id="IPR009069">
    <property type="entry name" value="Cys_alpha_HP_mot_SF"/>
</dbReference>
<evidence type="ECO:0000313" key="6">
    <source>
        <dbReference type="EMBL" id="JAV12106.1"/>
    </source>
</evidence>
<dbReference type="Gene3D" id="1.10.287.1130">
    <property type="entry name" value="CytochromE C oxidase copper chaperone"/>
    <property type="match status" value="1"/>
</dbReference>
<dbReference type="PANTHER" id="PTHR46811:SF1">
    <property type="entry name" value="COILED-COIL-HELIX-COILED-COIL-HELIX DOMAIN-CONTAINING PROTEIN 7"/>
    <property type="match status" value="1"/>
</dbReference>
<evidence type="ECO:0000256" key="5">
    <source>
        <dbReference type="ARBA" id="ARBA00039509"/>
    </source>
</evidence>
<organism evidence="6">
    <name type="scientific">Nyssomyia neivai</name>
    <dbReference type="NCBI Taxonomy" id="330878"/>
    <lineage>
        <taxon>Eukaryota</taxon>
        <taxon>Metazoa</taxon>
        <taxon>Ecdysozoa</taxon>
        <taxon>Arthropoda</taxon>
        <taxon>Hexapoda</taxon>
        <taxon>Insecta</taxon>
        <taxon>Pterygota</taxon>
        <taxon>Neoptera</taxon>
        <taxon>Endopterygota</taxon>
        <taxon>Diptera</taxon>
        <taxon>Nematocera</taxon>
        <taxon>Psychodoidea</taxon>
        <taxon>Psychodidae</taxon>
        <taxon>Nyssomyia</taxon>
    </lineage>
</organism>
<accession>A0A1L8E0D0</accession>
<reference evidence="6" key="1">
    <citation type="submission" date="2016-12" db="EMBL/GenBank/DDBJ databases">
        <title>An insight into the sialome and mialome of the sand fly, Nyssomyia neivai.</title>
        <authorList>
            <person name="Sebastian V."/>
            <person name="Goulart T.M."/>
            <person name="Oliveira W."/>
            <person name="Calvo E."/>
            <person name="Oliveira L.F."/>
            <person name="Pinto M.C."/>
            <person name="Rosselino A.M."/>
            <person name="Ribeiro J.M."/>
        </authorList>
    </citation>
    <scope>NUCLEOTIDE SEQUENCE</scope>
</reference>
<dbReference type="AlphaFoldDB" id="A0A1L8E0D0"/>
<comment type="subcellular location">
    <subcellularLocation>
        <location evidence="1">Mitochondrion intermembrane space</location>
    </subcellularLocation>
</comment>
<keyword evidence="3" id="KW-1015">Disulfide bond</keyword>
<sequence length="85" mass="10253">MPKNPDAEKNNPCLKEQELSYKCLDKNNYDREKCEIYFQNYKNCKEFWNRVKNDRKWKGIQPHLPEVSEREAIKAAYMATKPPKE</sequence>
<dbReference type="GO" id="GO:0005758">
    <property type="term" value="C:mitochondrial intermembrane space"/>
    <property type="evidence" value="ECO:0007669"/>
    <property type="project" value="UniProtKB-SubCell"/>
</dbReference>
<dbReference type="InterPro" id="IPR048280">
    <property type="entry name" value="COX6B-like"/>
</dbReference>
<proteinExistence type="inferred from homology"/>
<dbReference type="SUPFAM" id="SSF47072">
    <property type="entry name" value="Cysteine alpha-hairpin motif"/>
    <property type="match status" value="1"/>
</dbReference>
<evidence type="ECO:0000256" key="4">
    <source>
        <dbReference type="ARBA" id="ARBA00038205"/>
    </source>
</evidence>
<evidence type="ECO:0000256" key="2">
    <source>
        <dbReference type="ARBA" id="ARBA00023128"/>
    </source>
</evidence>
<keyword evidence="2" id="KW-0496">Mitochondrion</keyword>
<dbReference type="PANTHER" id="PTHR46811">
    <property type="entry name" value="COILED-COIL-HELIX-COILED-COIL-HELIX DOMAIN-CONTAINING PROTEIN 7"/>
    <property type="match status" value="1"/>
</dbReference>
<evidence type="ECO:0000256" key="3">
    <source>
        <dbReference type="ARBA" id="ARBA00023157"/>
    </source>
</evidence>
<comment type="similarity">
    <text evidence="4">Belongs to the CHCHD7 family.</text>
</comment>
<dbReference type="Pfam" id="PF02297">
    <property type="entry name" value="COX6B"/>
    <property type="match status" value="1"/>
</dbReference>